<dbReference type="OrthoDB" id="9937993at2"/>
<protein>
    <recommendedName>
        <fullName evidence="3">Lipoprotein</fullName>
    </recommendedName>
</protein>
<proteinExistence type="predicted"/>
<organism evidence="1 2">
    <name type="scientific">Sandaracinomonas limnophila</name>
    <dbReference type="NCBI Taxonomy" id="1862386"/>
    <lineage>
        <taxon>Bacteria</taxon>
        <taxon>Pseudomonadati</taxon>
        <taxon>Bacteroidota</taxon>
        <taxon>Cytophagia</taxon>
        <taxon>Cytophagales</taxon>
        <taxon>Flectobacillaceae</taxon>
        <taxon>Sandaracinomonas</taxon>
    </lineage>
</organism>
<dbReference type="AlphaFoldDB" id="A0A437PTG9"/>
<evidence type="ECO:0000313" key="2">
    <source>
        <dbReference type="Proteomes" id="UP000282832"/>
    </source>
</evidence>
<sequence length="100" mass="11481">MKSKIFKLVSGVFGLFSLIFLGCEISPDLGKIIDDEKNIRFILNDGLNDDPKFKLKKDANGFYYFNLINPNQNIQRISVRLLDYCNVISTKCCGKRQKID</sequence>
<dbReference type="PROSITE" id="PS51257">
    <property type="entry name" value="PROKAR_LIPOPROTEIN"/>
    <property type="match status" value="1"/>
</dbReference>
<accession>A0A437PTG9</accession>
<name>A0A437PTG9_9BACT</name>
<reference evidence="1 2" key="1">
    <citation type="submission" date="2019-01" db="EMBL/GenBank/DDBJ databases">
        <authorList>
            <person name="Chen W.-M."/>
        </authorList>
    </citation>
    <scope>NUCLEOTIDE SEQUENCE [LARGE SCALE GENOMIC DNA]</scope>
    <source>
        <strain evidence="1 2">FSY-15</strain>
    </source>
</reference>
<comment type="caution">
    <text evidence="1">The sequence shown here is derived from an EMBL/GenBank/DDBJ whole genome shotgun (WGS) entry which is preliminary data.</text>
</comment>
<dbReference type="RefSeq" id="WP_127802719.1">
    <property type="nucleotide sequence ID" value="NZ_SACY01000002.1"/>
</dbReference>
<evidence type="ECO:0000313" key="1">
    <source>
        <dbReference type="EMBL" id="RVU25565.1"/>
    </source>
</evidence>
<dbReference type="EMBL" id="SACY01000002">
    <property type="protein sequence ID" value="RVU25565.1"/>
    <property type="molecule type" value="Genomic_DNA"/>
</dbReference>
<dbReference type="Proteomes" id="UP000282832">
    <property type="component" value="Unassembled WGS sequence"/>
</dbReference>
<evidence type="ECO:0008006" key="3">
    <source>
        <dbReference type="Google" id="ProtNLM"/>
    </source>
</evidence>
<keyword evidence="2" id="KW-1185">Reference proteome</keyword>
<gene>
    <name evidence="1" type="ORF">EOJ36_03875</name>
</gene>